<keyword evidence="2" id="KW-1185">Reference proteome</keyword>
<dbReference type="AlphaFoldDB" id="A0A401TIA1"/>
<dbReference type="EMBL" id="BEZZ01070875">
    <property type="protein sequence ID" value="GCC42394.1"/>
    <property type="molecule type" value="Genomic_DNA"/>
</dbReference>
<organism evidence="1 2">
    <name type="scientific">Chiloscyllium punctatum</name>
    <name type="common">Brownbanded bambooshark</name>
    <name type="synonym">Hemiscyllium punctatum</name>
    <dbReference type="NCBI Taxonomy" id="137246"/>
    <lineage>
        <taxon>Eukaryota</taxon>
        <taxon>Metazoa</taxon>
        <taxon>Chordata</taxon>
        <taxon>Craniata</taxon>
        <taxon>Vertebrata</taxon>
        <taxon>Chondrichthyes</taxon>
        <taxon>Elasmobranchii</taxon>
        <taxon>Galeomorphii</taxon>
        <taxon>Galeoidea</taxon>
        <taxon>Orectolobiformes</taxon>
        <taxon>Hemiscylliidae</taxon>
        <taxon>Chiloscyllium</taxon>
    </lineage>
</organism>
<reference evidence="1 2" key="1">
    <citation type="journal article" date="2018" name="Nat. Ecol. Evol.">
        <title>Shark genomes provide insights into elasmobranch evolution and the origin of vertebrates.</title>
        <authorList>
            <person name="Hara Y"/>
            <person name="Yamaguchi K"/>
            <person name="Onimaru K"/>
            <person name="Kadota M"/>
            <person name="Koyanagi M"/>
            <person name="Keeley SD"/>
            <person name="Tatsumi K"/>
            <person name="Tanaka K"/>
            <person name="Motone F"/>
            <person name="Kageyama Y"/>
            <person name="Nozu R"/>
            <person name="Adachi N"/>
            <person name="Nishimura O"/>
            <person name="Nakagawa R"/>
            <person name="Tanegashima C"/>
            <person name="Kiyatake I"/>
            <person name="Matsumoto R"/>
            <person name="Murakumo K"/>
            <person name="Nishida K"/>
            <person name="Terakita A"/>
            <person name="Kuratani S"/>
            <person name="Sato K"/>
            <person name="Hyodo S Kuraku.S."/>
        </authorList>
    </citation>
    <scope>NUCLEOTIDE SEQUENCE [LARGE SCALE GENOMIC DNA]</scope>
</reference>
<protein>
    <submittedName>
        <fullName evidence="1">Uncharacterized protein</fullName>
    </submittedName>
</protein>
<proteinExistence type="predicted"/>
<comment type="caution">
    <text evidence="1">The sequence shown here is derived from an EMBL/GenBank/DDBJ whole genome shotgun (WGS) entry which is preliminary data.</text>
</comment>
<name>A0A401TIA1_CHIPU</name>
<dbReference type="Proteomes" id="UP000287033">
    <property type="component" value="Unassembled WGS sequence"/>
</dbReference>
<evidence type="ECO:0000313" key="2">
    <source>
        <dbReference type="Proteomes" id="UP000287033"/>
    </source>
</evidence>
<sequence>KKEPEVIYAIAGREDVAGSGRFQRLRNLTIEMLACYRSRDWDGALAAIERGRKTDEAQALQYLYRLYEARIRAFQKEPPPDDWDGAFALTTK</sequence>
<dbReference type="STRING" id="137246.A0A401TIA1"/>
<feature type="non-terminal residue" evidence="1">
    <location>
        <position position="1"/>
    </location>
</feature>
<evidence type="ECO:0000313" key="1">
    <source>
        <dbReference type="EMBL" id="GCC42394.1"/>
    </source>
</evidence>
<gene>
    <name evidence="1" type="ORF">chiPu_0026032</name>
</gene>
<accession>A0A401TIA1</accession>